<sequence length="236" mass="23978">MPEVMAARSGRDTTLRSAPVRRRAPTPPSPFAATVRQLFARPGRLVVGALFASAAGYIALNALAFQTARHPAPLFADPAIVAAPQPVPVPAPIVAARPAPAPQASLPSGLTVDLGPAPLPPARGPAETATTRLAPPAPPPAPTLLEDGDPIGALIRENAAATTASVSLPEPDPRIMAVQEALVALGHGPMSVDGLVGPATRAGIEAFERSEGLPVTGELDLVTLRLLAVRSGVPID</sequence>
<keyword evidence="2" id="KW-0472">Membrane</keyword>
<evidence type="ECO:0000256" key="2">
    <source>
        <dbReference type="SAM" id="Phobius"/>
    </source>
</evidence>
<keyword evidence="5" id="KW-1185">Reference proteome</keyword>
<dbReference type="Pfam" id="PF01471">
    <property type="entry name" value="PG_binding_1"/>
    <property type="match status" value="1"/>
</dbReference>
<evidence type="ECO:0000259" key="3">
    <source>
        <dbReference type="Pfam" id="PF01471"/>
    </source>
</evidence>
<proteinExistence type="predicted"/>
<dbReference type="InterPro" id="IPR002477">
    <property type="entry name" value="Peptidoglycan-bd-like"/>
</dbReference>
<evidence type="ECO:0000313" key="5">
    <source>
        <dbReference type="Proteomes" id="UP000600449"/>
    </source>
</evidence>
<organism evidence="4 5">
    <name type="scientific">Salinarimonas ramus</name>
    <dbReference type="NCBI Taxonomy" id="690164"/>
    <lineage>
        <taxon>Bacteria</taxon>
        <taxon>Pseudomonadati</taxon>
        <taxon>Pseudomonadota</taxon>
        <taxon>Alphaproteobacteria</taxon>
        <taxon>Hyphomicrobiales</taxon>
        <taxon>Salinarimonadaceae</taxon>
        <taxon>Salinarimonas</taxon>
    </lineage>
</organism>
<evidence type="ECO:0000313" key="4">
    <source>
        <dbReference type="EMBL" id="GGK36342.1"/>
    </source>
</evidence>
<dbReference type="Proteomes" id="UP000600449">
    <property type="component" value="Unassembled WGS sequence"/>
</dbReference>
<gene>
    <name evidence="4" type="ORF">GCM10011322_24140</name>
</gene>
<reference evidence="4 5" key="1">
    <citation type="journal article" date="2014" name="Int. J. Syst. Evol. Microbiol.">
        <title>Complete genome sequence of Corynebacterium casei LMG S-19264T (=DSM 44701T), isolated from a smear-ripened cheese.</title>
        <authorList>
            <consortium name="US DOE Joint Genome Institute (JGI-PGF)"/>
            <person name="Walter F."/>
            <person name="Albersmeier A."/>
            <person name="Kalinowski J."/>
            <person name="Ruckert C."/>
        </authorList>
    </citation>
    <scope>NUCLEOTIDE SEQUENCE [LARGE SCALE GENOMIC DNA]</scope>
    <source>
        <strain evidence="4 5">CGMCC 1.9161</strain>
    </source>
</reference>
<dbReference type="AlphaFoldDB" id="A0A917Q9F7"/>
<feature type="domain" description="Peptidoglycan binding-like" evidence="3">
    <location>
        <begin position="173"/>
        <end position="227"/>
    </location>
</feature>
<dbReference type="Gene3D" id="1.10.101.10">
    <property type="entry name" value="PGBD-like superfamily/PGBD"/>
    <property type="match status" value="1"/>
</dbReference>
<feature type="transmembrane region" description="Helical" evidence="2">
    <location>
        <begin position="45"/>
        <end position="65"/>
    </location>
</feature>
<dbReference type="EMBL" id="BMMF01000006">
    <property type="protein sequence ID" value="GGK36342.1"/>
    <property type="molecule type" value="Genomic_DNA"/>
</dbReference>
<evidence type="ECO:0000256" key="1">
    <source>
        <dbReference type="SAM" id="MobiDB-lite"/>
    </source>
</evidence>
<keyword evidence="2" id="KW-1133">Transmembrane helix</keyword>
<feature type="compositionally biased region" description="Low complexity" evidence="1">
    <location>
        <begin position="124"/>
        <end position="134"/>
    </location>
</feature>
<feature type="region of interest" description="Disordered" evidence="1">
    <location>
        <begin position="1"/>
        <end position="29"/>
    </location>
</feature>
<accession>A0A917Q9F7</accession>
<protein>
    <recommendedName>
        <fullName evidence="3">Peptidoglycan binding-like domain-containing protein</fullName>
    </recommendedName>
</protein>
<name>A0A917Q9F7_9HYPH</name>
<dbReference type="InterPro" id="IPR036365">
    <property type="entry name" value="PGBD-like_sf"/>
</dbReference>
<dbReference type="InterPro" id="IPR036366">
    <property type="entry name" value="PGBDSf"/>
</dbReference>
<comment type="caution">
    <text evidence="4">The sequence shown here is derived from an EMBL/GenBank/DDBJ whole genome shotgun (WGS) entry which is preliminary data.</text>
</comment>
<keyword evidence="2" id="KW-0812">Transmembrane</keyword>
<dbReference type="SUPFAM" id="SSF47090">
    <property type="entry name" value="PGBD-like"/>
    <property type="match status" value="1"/>
</dbReference>
<feature type="region of interest" description="Disordered" evidence="1">
    <location>
        <begin position="115"/>
        <end position="138"/>
    </location>
</feature>